<gene>
    <name evidence="1" type="ORF">M2280_000562</name>
</gene>
<keyword evidence="2" id="KW-1185">Reference proteome</keyword>
<protein>
    <submittedName>
        <fullName evidence="1">Uncharacterized protein</fullName>
    </submittedName>
</protein>
<evidence type="ECO:0000313" key="1">
    <source>
        <dbReference type="EMBL" id="MDH6279357.1"/>
    </source>
</evidence>
<dbReference type="Proteomes" id="UP001160334">
    <property type="component" value="Unassembled WGS sequence"/>
</dbReference>
<accession>A0ABT6M4X7</accession>
<comment type="caution">
    <text evidence="1">The sequence shown here is derived from an EMBL/GenBank/DDBJ whole genome shotgun (WGS) entry which is preliminary data.</text>
</comment>
<name>A0ABT6M4X7_9NOCA</name>
<reference evidence="1 2" key="1">
    <citation type="submission" date="2023-04" db="EMBL/GenBank/DDBJ databases">
        <title>Forest soil microbial communities from Buena Vista Peninsula, Colon Province, Panama.</title>
        <authorList>
            <person name="Bouskill N."/>
        </authorList>
    </citation>
    <scope>NUCLEOTIDE SEQUENCE [LARGE SCALE GENOMIC DNA]</scope>
    <source>
        <strain evidence="1 2">CFH S0262</strain>
    </source>
</reference>
<organism evidence="1 2">
    <name type="scientific">Prescottella agglutinans</name>
    <dbReference type="NCBI Taxonomy" id="1644129"/>
    <lineage>
        <taxon>Bacteria</taxon>
        <taxon>Bacillati</taxon>
        <taxon>Actinomycetota</taxon>
        <taxon>Actinomycetes</taxon>
        <taxon>Mycobacteriales</taxon>
        <taxon>Nocardiaceae</taxon>
        <taxon>Prescottella</taxon>
    </lineage>
</organism>
<sequence>MSDPFEPETGFYISLDDQREIVRLLRTVPELVEELAITATRRDRIGSGGPQISSGSYRERPLFFNEHASTVAEDLRGVLIGWVRHLLEYRGLNWDGDDSTLSLARWLDRNVVALAMTEGADEMLDELRDALRRVWRAIDLAPERSANVVDDERVSEARARAQELRVSPAQIEALVEKLGYRPLKAATVRQWAKRGKIEKGDDGLYRLGDILQWNPIRDDASN</sequence>
<dbReference type="RefSeq" id="WP_280758725.1">
    <property type="nucleotide sequence ID" value="NZ_JARXVC010000001.1"/>
</dbReference>
<evidence type="ECO:0000313" key="2">
    <source>
        <dbReference type="Proteomes" id="UP001160334"/>
    </source>
</evidence>
<dbReference type="EMBL" id="JARXVC010000001">
    <property type="protein sequence ID" value="MDH6279357.1"/>
    <property type="molecule type" value="Genomic_DNA"/>
</dbReference>
<proteinExistence type="predicted"/>